<gene>
    <name evidence="1" type="ORF">SAMN05216577_12826</name>
</gene>
<dbReference type="Proteomes" id="UP000183385">
    <property type="component" value="Unassembled WGS sequence"/>
</dbReference>
<protein>
    <submittedName>
        <fullName evidence="1">Uncharacterized protein</fullName>
    </submittedName>
</protein>
<dbReference type="EMBL" id="FOLS01000028">
    <property type="protein sequence ID" value="SFD52178.1"/>
    <property type="molecule type" value="Genomic_DNA"/>
</dbReference>
<name>A0AAQ1KJ09_9PSED</name>
<reference evidence="1 2" key="1">
    <citation type="submission" date="2016-10" db="EMBL/GenBank/DDBJ databases">
        <authorList>
            <person name="Varghese N."/>
            <person name="Submissions S."/>
        </authorList>
    </citation>
    <scope>NUCLEOTIDE SEQUENCE [LARGE SCALE GENOMIC DNA]</scope>
    <source>
        <strain evidence="1 2">LMG 18378</strain>
    </source>
</reference>
<evidence type="ECO:0000313" key="2">
    <source>
        <dbReference type="Proteomes" id="UP000183385"/>
    </source>
</evidence>
<comment type="caution">
    <text evidence="1">The sequence shown here is derived from an EMBL/GenBank/DDBJ whole genome shotgun (WGS) entry which is preliminary data.</text>
</comment>
<evidence type="ECO:0000313" key="1">
    <source>
        <dbReference type="EMBL" id="SFD52178.1"/>
    </source>
</evidence>
<proteinExistence type="predicted"/>
<dbReference type="RefSeq" id="WP_074983533.1">
    <property type="nucleotide sequence ID" value="NZ_FOLS01000028.1"/>
</dbReference>
<dbReference type="AlphaFoldDB" id="A0AAQ1KJ09"/>
<sequence>MTLEELFERGMQDGCAAYRVGVSRTMEGKVQIYIHREGQEDEIADFLVQGNELVPFDDAFDDAEG</sequence>
<accession>A0AAQ1KJ09</accession>
<organism evidence="1 2">
    <name type="scientific">Pseudomonas citronellolis</name>
    <dbReference type="NCBI Taxonomy" id="53408"/>
    <lineage>
        <taxon>Bacteria</taxon>
        <taxon>Pseudomonadati</taxon>
        <taxon>Pseudomonadota</taxon>
        <taxon>Gammaproteobacteria</taxon>
        <taxon>Pseudomonadales</taxon>
        <taxon>Pseudomonadaceae</taxon>
        <taxon>Pseudomonas</taxon>
    </lineage>
</organism>
<keyword evidence="2" id="KW-1185">Reference proteome</keyword>